<dbReference type="PANTHER" id="PTHR13754:SF13">
    <property type="entry name" value="METALLO-BETA-LACTAMASE SUPERFAMILY PROTEIN (AFU_ORTHOLOGUE AFUA_3G07630)"/>
    <property type="match status" value="1"/>
</dbReference>
<organism evidence="2 3">
    <name type="scientific">Wansuia hejianensis</name>
    <dbReference type="NCBI Taxonomy" id="2763667"/>
    <lineage>
        <taxon>Bacteria</taxon>
        <taxon>Bacillati</taxon>
        <taxon>Bacillota</taxon>
        <taxon>Clostridia</taxon>
        <taxon>Lachnospirales</taxon>
        <taxon>Lachnospiraceae</taxon>
        <taxon>Wansuia</taxon>
    </lineage>
</organism>
<dbReference type="RefSeq" id="WP_249329649.1">
    <property type="nucleotide sequence ID" value="NZ_CP060635.1"/>
</dbReference>
<dbReference type="AlphaFoldDB" id="A0A7G9GHN1"/>
<dbReference type="Proteomes" id="UP000515860">
    <property type="component" value="Chromosome"/>
</dbReference>
<proteinExistence type="predicted"/>
<feature type="domain" description="Metallo-beta-lactamase" evidence="1">
    <location>
        <begin position="19"/>
        <end position="244"/>
    </location>
</feature>
<evidence type="ECO:0000313" key="2">
    <source>
        <dbReference type="EMBL" id="QNM10313.1"/>
    </source>
</evidence>
<name>A0A7G9GHN1_9FIRM</name>
<dbReference type="KEGG" id="whj:H9Q79_08645"/>
<dbReference type="Gene3D" id="3.60.15.10">
    <property type="entry name" value="Ribonuclease Z/Hydroxyacylglutathione hydrolase-like"/>
    <property type="match status" value="1"/>
</dbReference>
<dbReference type="SMART" id="SM00849">
    <property type="entry name" value="Lactamase_B"/>
    <property type="match status" value="1"/>
</dbReference>
<dbReference type="InterPro" id="IPR036866">
    <property type="entry name" value="RibonucZ/Hydroxyglut_hydro"/>
</dbReference>
<gene>
    <name evidence="2" type="ORF">H9Q79_08645</name>
</gene>
<evidence type="ECO:0000313" key="3">
    <source>
        <dbReference type="Proteomes" id="UP000515860"/>
    </source>
</evidence>
<reference evidence="2 3" key="1">
    <citation type="submission" date="2020-08" db="EMBL/GenBank/DDBJ databases">
        <authorList>
            <person name="Liu C."/>
            <person name="Sun Q."/>
        </authorList>
    </citation>
    <scope>NUCLEOTIDE SEQUENCE [LARGE SCALE GENOMIC DNA]</scope>
    <source>
        <strain evidence="2 3">NSJ-29</strain>
    </source>
</reference>
<dbReference type="CDD" id="cd07713">
    <property type="entry name" value="DHPS-like_MBL-fold"/>
    <property type="match status" value="1"/>
</dbReference>
<accession>A0A7G9GHN1</accession>
<keyword evidence="2" id="KW-0378">Hydrolase</keyword>
<dbReference type="InterPro" id="IPR041712">
    <property type="entry name" value="DHPS-like_MBL-fold"/>
</dbReference>
<sequence>MKIQVLMENTAEGALCREHGLSLFLEVEGRKLLFDTGKSGRFLENADRMGVDVSAADLVVLSHGHYDHGGGLPEFLNRNQTAKVYVQETAFGSYYASRSDGTYEYIGILPELGESSRLVRLSGDFEIEKGLRLFRSMTGERFTSGSNQVLLIKEGSGYRRDFFEHEQNLLIEKEGKKVLVSGCAHRGIVNILDRAMELAGGPMDVVIGGFHLSNPGEGGTEPAETVNGIADYLRSFPTRYYTCHCTGLPAFQMLKDRMGAQISYASAGNLLEI</sequence>
<protein>
    <submittedName>
        <fullName evidence="2">MBL fold metallo-hydrolase</fullName>
    </submittedName>
</protein>
<dbReference type="GO" id="GO:0016787">
    <property type="term" value="F:hydrolase activity"/>
    <property type="evidence" value="ECO:0007669"/>
    <property type="project" value="UniProtKB-KW"/>
</dbReference>
<dbReference type="InterPro" id="IPR052926">
    <property type="entry name" value="Metallo-beta-lactamase_dom"/>
</dbReference>
<dbReference type="SUPFAM" id="SSF56281">
    <property type="entry name" value="Metallo-hydrolase/oxidoreductase"/>
    <property type="match status" value="1"/>
</dbReference>
<keyword evidence="3" id="KW-1185">Reference proteome</keyword>
<evidence type="ECO:0000259" key="1">
    <source>
        <dbReference type="SMART" id="SM00849"/>
    </source>
</evidence>
<dbReference type="PANTHER" id="PTHR13754">
    <property type="entry name" value="METALLO-BETA-LACTAMASE SUPERFAMILY PROTEIN"/>
    <property type="match status" value="1"/>
</dbReference>
<dbReference type="GO" id="GO:0016740">
    <property type="term" value="F:transferase activity"/>
    <property type="evidence" value="ECO:0007669"/>
    <property type="project" value="TreeGrafter"/>
</dbReference>
<dbReference type="InterPro" id="IPR001279">
    <property type="entry name" value="Metallo-B-lactamas"/>
</dbReference>
<dbReference type="EMBL" id="CP060635">
    <property type="protein sequence ID" value="QNM10313.1"/>
    <property type="molecule type" value="Genomic_DNA"/>
</dbReference>
<dbReference type="Pfam" id="PF00753">
    <property type="entry name" value="Lactamase_B"/>
    <property type="match status" value="1"/>
</dbReference>